<keyword evidence="4" id="KW-1185">Reference proteome</keyword>
<evidence type="ECO:0000256" key="2">
    <source>
        <dbReference type="SAM" id="Coils"/>
    </source>
</evidence>
<dbReference type="Pfam" id="PF04102">
    <property type="entry name" value="SlyX"/>
    <property type="match status" value="1"/>
</dbReference>
<protein>
    <recommendedName>
        <fullName evidence="1">Protein SlyX homolog</fullName>
    </recommendedName>
</protein>
<dbReference type="HAMAP" id="MF_00715">
    <property type="entry name" value="SlyX"/>
    <property type="match status" value="1"/>
</dbReference>
<name>A0A066ZXU9_HYDMR</name>
<dbReference type="Proteomes" id="UP000027341">
    <property type="component" value="Unassembled WGS sequence"/>
</dbReference>
<evidence type="ECO:0000313" key="4">
    <source>
        <dbReference type="Proteomes" id="UP000027341"/>
    </source>
</evidence>
<dbReference type="Gene3D" id="1.20.5.300">
    <property type="match status" value="1"/>
</dbReference>
<dbReference type="EMBL" id="JMIU01000001">
    <property type="protein sequence ID" value="KDN95161.1"/>
    <property type="molecule type" value="Genomic_DNA"/>
</dbReference>
<accession>A0A066ZXU9</accession>
<dbReference type="PANTHER" id="PTHR36508:SF1">
    <property type="entry name" value="PROTEIN SLYX"/>
    <property type="match status" value="1"/>
</dbReference>
<sequence>MAEELDVRVSEQEAKIHQLEIHQAYQDETVDQLSHLVAKQQQDIVELKHQLKVLSDFLKNMKSEMGSQIKLPSEESPPPHY</sequence>
<proteinExistence type="inferred from homology"/>
<organism evidence="3 4">
    <name type="scientific">Hydrogenovibrio marinus</name>
    <dbReference type="NCBI Taxonomy" id="28885"/>
    <lineage>
        <taxon>Bacteria</taxon>
        <taxon>Pseudomonadati</taxon>
        <taxon>Pseudomonadota</taxon>
        <taxon>Gammaproteobacteria</taxon>
        <taxon>Thiotrichales</taxon>
        <taxon>Piscirickettsiaceae</taxon>
        <taxon>Hydrogenovibrio</taxon>
    </lineage>
</organism>
<evidence type="ECO:0000313" key="3">
    <source>
        <dbReference type="EMBL" id="KDN95161.1"/>
    </source>
</evidence>
<gene>
    <name evidence="1" type="primary">slyX</name>
    <name evidence="3" type="ORF">EI16_02325</name>
</gene>
<dbReference type="InterPro" id="IPR007236">
    <property type="entry name" value="SlyX"/>
</dbReference>
<evidence type="ECO:0000256" key="1">
    <source>
        <dbReference type="HAMAP-Rule" id="MF_00715"/>
    </source>
</evidence>
<dbReference type="RefSeq" id="WP_029908995.1">
    <property type="nucleotide sequence ID" value="NZ_AP020335.1"/>
</dbReference>
<comment type="similarity">
    <text evidence="1">Belongs to the SlyX family.</text>
</comment>
<comment type="caution">
    <text evidence="3">The sequence shown here is derived from an EMBL/GenBank/DDBJ whole genome shotgun (WGS) entry which is preliminary data.</text>
</comment>
<dbReference type="PANTHER" id="PTHR36508">
    <property type="entry name" value="PROTEIN SLYX"/>
    <property type="match status" value="1"/>
</dbReference>
<dbReference type="AlphaFoldDB" id="A0A066ZXU9"/>
<reference evidence="3 4" key="1">
    <citation type="submission" date="2014-04" db="EMBL/GenBank/DDBJ databases">
        <title>Draft genome sequence of Hydrogenovibrio marinus MH-110, a model organism for aerobic H2 metabolism.</title>
        <authorList>
            <person name="Cha H.J."/>
            <person name="Jo B.H."/>
            <person name="Hwang B.H."/>
        </authorList>
    </citation>
    <scope>NUCLEOTIDE SEQUENCE [LARGE SCALE GENOMIC DNA]</scope>
    <source>
        <strain evidence="3 4">MH-110</strain>
    </source>
</reference>
<dbReference type="STRING" id="28885.EI16_02325"/>
<keyword evidence="2" id="KW-0175">Coiled coil</keyword>
<feature type="coiled-coil region" evidence="2">
    <location>
        <begin position="2"/>
        <end position="50"/>
    </location>
</feature>